<dbReference type="Gene3D" id="3.10.450.240">
    <property type="match status" value="1"/>
</dbReference>
<gene>
    <name evidence="7" type="ORF">BEN30_16535</name>
</gene>
<evidence type="ECO:0000256" key="1">
    <source>
        <dbReference type="ARBA" id="ARBA00004370"/>
    </source>
</evidence>
<dbReference type="GO" id="GO:0030150">
    <property type="term" value="P:protein import into mitochondrial matrix"/>
    <property type="evidence" value="ECO:0007669"/>
    <property type="project" value="TreeGrafter"/>
</dbReference>
<dbReference type="SMART" id="SM00978">
    <property type="entry name" value="Tim44"/>
    <property type="match status" value="1"/>
</dbReference>
<evidence type="ECO:0000256" key="5">
    <source>
        <dbReference type="SAM" id="MobiDB-lite"/>
    </source>
</evidence>
<evidence type="ECO:0000313" key="7">
    <source>
        <dbReference type="EMBL" id="OEJ64416.1"/>
    </source>
</evidence>
<dbReference type="InterPro" id="IPR039544">
    <property type="entry name" value="Tim44-like"/>
</dbReference>
<feature type="compositionally biased region" description="Basic and acidic residues" evidence="5">
    <location>
        <begin position="31"/>
        <end position="47"/>
    </location>
</feature>
<dbReference type="PANTHER" id="PTHR10721">
    <property type="entry name" value="MITOCHONDRIAL IMPORT INNER MEMBRANE TRANSLOCASE SUBUNIT TIM44"/>
    <property type="match status" value="1"/>
</dbReference>
<dbReference type="Proteomes" id="UP000095347">
    <property type="component" value="Unassembled WGS sequence"/>
</dbReference>
<evidence type="ECO:0000256" key="4">
    <source>
        <dbReference type="ARBA" id="ARBA00023136"/>
    </source>
</evidence>
<dbReference type="PIRSF" id="PIRSF031890">
    <property type="entry name" value="UCP031890_transporter_Tim44"/>
    <property type="match status" value="1"/>
</dbReference>
<dbReference type="InterPro" id="IPR032710">
    <property type="entry name" value="NTF2-like_dom_sf"/>
</dbReference>
<dbReference type="STRING" id="28181.BEN30_16535"/>
<organism evidence="7 8">
    <name type="scientific">Magnetovibrio blakemorei</name>
    <dbReference type="NCBI Taxonomy" id="28181"/>
    <lineage>
        <taxon>Bacteria</taxon>
        <taxon>Pseudomonadati</taxon>
        <taxon>Pseudomonadota</taxon>
        <taxon>Alphaproteobacteria</taxon>
        <taxon>Rhodospirillales</taxon>
        <taxon>Magnetovibrionaceae</taxon>
        <taxon>Magnetovibrio</taxon>
    </lineage>
</organism>
<keyword evidence="8" id="KW-1185">Reference proteome</keyword>
<dbReference type="GO" id="GO:0016020">
    <property type="term" value="C:membrane"/>
    <property type="evidence" value="ECO:0007669"/>
    <property type="project" value="UniProtKB-SubCell"/>
</dbReference>
<comment type="subcellular location">
    <subcellularLocation>
        <location evidence="1">Membrane</location>
    </subcellularLocation>
</comment>
<dbReference type="NCBIfam" id="NF033779">
    <property type="entry name" value="Tim44_TimA_adap"/>
    <property type="match status" value="1"/>
</dbReference>
<proteinExistence type="inferred from homology"/>
<dbReference type="AlphaFoldDB" id="A0A1E5Q3Y7"/>
<evidence type="ECO:0000256" key="2">
    <source>
        <dbReference type="ARBA" id="ARBA00009597"/>
    </source>
</evidence>
<reference evidence="8" key="1">
    <citation type="submission" date="2016-07" db="EMBL/GenBank/DDBJ databases">
        <authorList>
            <person name="Florea S."/>
            <person name="Webb J.S."/>
            <person name="Jaromczyk J."/>
            <person name="Schardl C.L."/>
        </authorList>
    </citation>
    <scope>NUCLEOTIDE SEQUENCE [LARGE SCALE GENOMIC DNA]</scope>
    <source>
        <strain evidence="8">MV-1</strain>
    </source>
</reference>
<dbReference type="InterPro" id="IPR007379">
    <property type="entry name" value="Tim44-like_dom"/>
</dbReference>
<evidence type="ECO:0000256" key="3">
    <source>
        <dbReference type="ARBA" id="ARBA00022946"/>
    </source>
</evidence>
<keyword evidence="4" id="KW-0472">Membrane</keyword>
<protein>
    <recommendedName>
        <fullName evidence="6">Tim44-like domain-containing protein</fullName>
    </recommendedName>
</protein>
<accession>A0A1E5Q3Y7</accession>
<keyword evidence="3" id="KW-0809">Transit peptide</keyword>
<dbReference type="OrthoDB" id="9798618at2"/>
<dbReference type="EMBL" id="MCGG01000071">
    <property type="protein sequence ID" value="OEJ64416.1"/>
    <property type="molecule type" value="Genomic_DNA"/>
</dbReference>
<comment type="similarity">
    <text evidence="2">Belongs to the Tim44 family.</text>
</comment>
<sequence>MQFFDIVLFALIAIFLVLRLRGVLGSRDGHEGGYNDRFKSDPAKGEKAQNQSDNVIDLPGARTADVDMLSDSAFEQKVKPEEPLPEGPVGDGIRAIREFDPQFNPKEFVGGASMAFEMILNAYADGDTKILKNLLSPEVFAGFEQAIAKRNAEGQTLQETLVGISKCEIVEAYMDGRDANVTVKIVSEQISALMDSDGSVIEGDPAKVVDTTDFWTFARSTKSRNPNWTLVGTGTLD</sequence>
<evidence type="ECO:0000313" key="8">
    <source>
        <dbReference type="Proteomes" id="UP000095347"/>
    </source>
</evidence>
<dbReference type="PANTHER" id="PTHR10721:SF1">
    <property type="entry name" value="MITOCHONDRIAL IMPORT INNER MEMBRANE TRANSLOCASE SUBUNIT TIM44"/>
    <property type="match status" value="1"/>
</dbReference>
<feature type="domain" description="Tim44-like" evidence="6">
    <location>
        <begin position="89"/>
        <end position="235"/>
    </location>
</feature>
<evidence type="ECO:0000259" key="6">
    <source>
        <dbReference type="SMART" id="SM00978"/>
    </source>
</evidence>
<dbReference type="InterPro" id="IPR016985">
    <property type="entry name" value="UCP031890_Tim44-rel"/>
</dbReference>
<dbReference type="RefSeq" id="WP_069959269.1">
    <property type="nucleotide sequence ID" value="NZ_MCGG01000071.1"/>
</dbReference>
<dbReference type="Pfam" id="PF04280">
    <property type="entry name" value="Tim44"/>
    <property type="match status" value="1"/>
</dbReference>
<comment type="caution">
    <text evidence="7">The sequence shown here is derived from an EMBL/GenBank/DDBJ whole genome shotgun (WGS) entry which is preliminary data.</text>
</comment>
<feature type="region of interest" description="Disordered" evidence="5">
    <location>
        <begin position="31"/>
        <end position="52"/>
    </location>
</feature>
<name>A0A1E5Q3Y7_9PROT</name>
<dbReference type="GO" id="GO:0051087">
    <property type="term" value="F:protein-folding chaperone binding"/>
    <property type="evidence" value="ECO:0007669"/>
    <property type="project" value="TreeGrafter"/>
</dbReference>
<dbReference type="SUPFAM" id="SSF54427">
    <property type="entry name" value="NTF2-like"/>
    <property type="match status" value="1"/>
</dbReference>